<name>A0AA88A6X2_FICCA</name>
<protein>
    <submittedName>
        <fullName evidence="2">Uncharacterized protein</fullName>
    </submittedName>
</protein>
<dbReference type="PANTHER" id="PTHR42820">
    <property type="entry name" value="SHORT-CHAIN DEHYDROGENASE REDUCTASE"/>
    <property type="match status" value="1"/>
</dbReference>
<evidence type="ECO:0000313" key="3">
    <source>
        <dbReference type="Proteomes" id="UP001187192"/>
    </source>
</evidence>
<keyword evidence="3" id="KW-1185">Reference proteome</keyword>
<comment type="similarity">
    <text evidence="1">Belongs to the short-chain dehydrogenases/reductases (SDR) family.</text>
</comment>
<comment type="caution">
    <text evidence="2">The sequence shown here is derived from an EMBL/GenBank/DDBJ whole genome shotgun (WGS) entry which is preliminary data.</text>
</comment>
<evidence type="ECO:0000256" key="1">
    <source>
        <dbReference type="ARBA" id="ARBA00006484"/>
    </source>
</evidence>
<dbReference type="InterPro" id="IPR036291">
    <property type="entry name" value="NAD(P)-bd_dom_sf"/>
</dbReference>
<sequence>MFSKAGVTSASDQRVLDLDLSAYDKLFAVNARGMAACVNHAARAMVEGGVRGSVVCMASVGATMGSEMFTDYVMSKHAALGLVRSASLQPGKYEIRVNAVSPGTATTPMLRKVLGEGPEAGKLADSMVSIKGRGMTAAENMADAVVFLASEESLFVTGHNLAVDGGFIPQLV</sequence>
<dbReference type="EMBL" id="BTGU01000021">
    <property type="protein sequence ID" value="GMN45712.1"/>
    <property type="molecule type" value="Genomic_DNA"/>
</dbReference>
<dbReference type="PRINTS" id="PR00081">
    <property type="entry name" value="GDHRDH"/>
</dbReference>
<proteinExistence type="inferred from homology"/>
<reference evidence="2" key="1">
    <citation type="submission" date="2023-07" db="EMBL/GenBank/DDBJ databases">
        <title>draft genome sequence of fig (Ficus carica).</title>
        <authorList>
            <person name="Takahashi T."/>
            <person name="Nishimura K."/>
        </authorList>
    </citation>
    <scope>NUCLEOTIDE SEQUENCE</scope>
</reference>
<gene>
    <name evidence="2" type="ORF">TIFTF001_014900</name>
</gene>
<dbReference type="Pfam" id="PF13561">
    <property type="entry name" value="adh_short_C2"/>
    <property type="match status" value="1"/>
</dbReference>
<evidence type="ECO:0000313" key="2">
    <source>
        <dbReference type="EMBL" id="GMN45712.1"/>
    </source>
</evidence>
<dbReference type="SUPFAM" id="SSF51735">
    <property type="entry name" value="NAD(P)-binding Rossmann-fold domains"/>
    <property type="match status" value="1"/>
</dbReference>
<dbReference type="InterPro" id="IPR002347">
    <property type="entry name" value="SDR_fam"/>
</dbReference>
<dbReference type="AlphaFoldDB" id="A0AA88A6X2"/>
<dbReference type="PROSITE" id="PS00061">
    <property type="entry name" value="ADH_SHORT"/>
    <property type="match status" value="1"/>
</dbReference>
<organism evidence="2 3">
    <name type="scientific">Ficus carica</name>
    <name type="common">Common fig</name>
    <dbReference type="NCBI Taxonomy" id="3494"/>
    <lineage>
        <taxon>Eukaryota</taxon>
        <taxon>Viridiplantae</taxon>
        <taxon>Streptophyta</taxon>
        <taxon>Embryophyta</taxon>
        <taxon>Tracheophyta</taxon>
        <taxon>Spermatophyta</taxon>
        <taxon>Magnoliopsida</taxon>
        <taxon>eudicotyledons</taxon>
        <taxon>Gunneridae</taxon>
        <taxon>Pentapetalae</taxon>
        <taxon>rosids</taxon>
        <taxon>fabids</taxon>
        <taxon>Rosales</taxon>
        <taxon>Moraceae</taxon>
        <taxon>Ficeae</taxon>
        <taxon>Ficus</taxon>
    </lineage>
</organism>
<accession>A0AA88A6X2</accession>
<dbReference type="Gene3D" id="3.40.50.720">
    <property type="entry name" value="NAD(P)-binding Rossmann-like Domain"/>
    <property type="match status" value="1"/>
</dbReference>
<dbReference type="InterPro" id="IPR020904">
    <property type="entry name" value="Sc_DH/Rdtase_CS"/>
</dbReference>
<dbReference type="PANTHER" id="PTHR42820:SF21">
    <property type="entry name" value="SHORT-CHAIN DEHYDROGENASE REDUCTASE 3B-LIKE"/>
    <property type="match status" value="1"/>
</dbReference>
<dbReference type="Proteomes" id="UP001187192">
    <property type="component" value="Unassembled WGS sequence"/>
</dbReference>